<dbReference type="KEGG" id="ccat:101450527"/>
<dbReference type="PANTHER" id="PTHR34094:SF1">
    <property type="entry name" value="PROTEIN FAM185A"/>
    <property type="match status" value="1"/>
</dbReference>
<accession>A0A811VDU3</accession>
<organism evidence="1 2">
    <name type="scientific">Ceratitis capitata</name>
    <name type="common">Mediterranean fruit fly</name>
    <name type="synonym">Tephritis capitata</name>
    <dbReference type="NCBI Taxonomy" id="7213"/>
    <lineage>
        <taxon>Eukaryota</taxon>
        <taxon>Metazoa</taxon>
        <taxon>Ecdysozoa</taxon>
        <taxon>Arthropoda</taxon>
        <taxon>Hexapoda</taxon>
        <taxon>Insecta</taxon>
        <taxon>Pterygota</taxon>
        <taxon>Neoptera</taxon>
        <taxon>Endopterygota</taxon>
        <taxon>Diptera</taxon>
        <taxon>Brachycera</taxon>
        <taxon>Muscomorpha</taxon>
        <taxon>Tephritoidea</taxon>
        <taxon>Tephritidae</taxon>
        <taxon>Ceratitis</taxon>
        <taxon>Ceratitis</taxon>
    </lineage>
</organism>
<dbReference type="AlphaFoldDB" id="A0A811VDU3"/>
<evidence type="ECO:0000313" key="2">
    <source>
        <dbReference type="Proteomes" id="UP000606786"/>
    </source>
</evidence>
<gene>
    <name evidence="1" type="ORF">CCAP1982_LOCUS21245</name>
</gene>
<name>A0A811VDU3_CERCA</name>
<sequence>MKILKTLLVPKEMLLTHRFIPLTRFINFRLYGKKSIKSNKMSDILSENPPRKPCHQDVFRYIYPFAHINVRSDVKVRVLGAPADKYPEPNVLNAMLIGGHVRNCPVTMHVDVSEDEKLVNIALKKISDSADFYCDLEVPMRCDLHIDAKDSVTVRNICSSEITVRAQKNIKTKDLQADNVTLASNSGDITCESLLRGRLTIVETNALGNISLDKLLGINLNCKTEAGNISTNSCYVEESKFVTLTGSLQLKNVHKKIEVDVQRNGELTMTGVNGNLTVRTNGGKLSLQISELTGNSVINAKEVEQALINISEQIEEQSNIEVTSRAVVLDDSLSHLQSCITDDNTIFLLKPENTSSNLIVNSNGKVQLGKLSWIGSVYAQLNKSDTK</sequence>
<proteinExistence type="predicted"/>
<dbReference type="OrthoDB" id="5984441at2759"/>
<keyword evidence="2" id="KW-1185">Reference proteome</keyword>
<protein>
    <submittedName>
        <fullName evidence="1">(Mediterranean fruit fly) hypothetical protein</fullName>
    </submittedName>
</protein>
<dbReference type="PANTHER" id="PTHR34094">
    <property type="match status" value="1"/>
</dbReference>
<reference evidence="1" key="1">
    <citation type="submission" date="2020-11" db="EMBL/GenBank/DDBJ databases">
        <authorList>
            <person name="Whitehead M."/>
        </authorList>
    </citation>
    <scope>NUCLEOTIDE SEQUENCE</scope>
    <source>
        <strain evidence="1">EGII</strain>
    </source>
</reference>
<dbReference type="Proteomes" id="UP000606786">
    <property type="component" value="Unassembled WGS sequence"/>
</dbReference>
<comment type="caution">
    <text evidence="1">The sequence shown here is derived from an EMBL/GenBank/DDBJ whole genome shotgun (WGS) entry which is preliminary data.</text>
</comment>
<dbReference type="EMBL" id="CAJHJT010000056">
    <property type="protein sequence ID" value="CAD7013174.1"/>
    <property type="molecule type" value="Genomic_DNA"/>
</dbReference>
<evidence type="ECO:0000313" key="1">
    <source>
        <dbReference type="EMBL" id="CAD7013174.1"/>
    </source>
</evidence>